<reference evidence="11 12" key="1">
    <citation type="journal article" date="2023" name="Hortic Res">
        <title>Pangenome of water caltrop reveals structural variations and asymmetric subgenome divergence after allopolyploidization.</title>
        <authorList>
            <person name="Zhang X."/>
            <person name="Chen Y."/>
            <person name="Wang L."/>
            <person name="Yuan Y."/>
            <person name="Fang M."/>
            <person name="Shi L."/>
            <person name="Lu R."/>
            <person name="Comes H.P."/>
            <person name="Ma Y."/>
            <person name="Chen Y."/>
            <person name="Huang G."/>
            <person name="Zhou Y."/>
            <person name="Zheng Z."/>
            <person name="Qiu Y."/>
        </authorList>
    </citation>
    <scope>NUCLEOTIDE SEQUENCE [LARGE SCALE GENOMIC DNA]</scope>
    <source>
        <tissue evidence="11">Roots</tissue>
    </source>
</reference>
<dbReference type="EMBL" id="JAXIOK010000002">
    <property type="protein sequence ID" value="KAK4778216.1"/>
    <property type="molecule type" value="Genomic_DNA"/>
</dbReference>
<dbReference type="AlphaFoldDB" id="A0AAN7QVC9"/>
<name>A0AAN7QVC9_9MYRT</name>
<keyword evidence="4" id="KW-0349">Heme</keyword>
<protein>
    <recommendedName>
        <fullName evidence="13">Succinate dehydrogenase subunit 3</fullName>
    </recommendedName>
</protein>
<accession>A0AAN7QVC9</accession>
<gene>
    <name evidence="11" type="ORF">SAY87_018403</name>
</gene>
<evidence type="ECO:0008006" key="13">
    <source>
        <dbReference type="Google" id="ProtNLM"/>
    </source>
</evidence>
<dbReference type="InterPro" id="IPR000701">
    <property type="entry name" value="SuccDH_FuR_B_TM-su"/>
</dbReference>
<evidence type="ECO:0000256" key="5">
    <source>
        <dbReference type="ARBA" id="ARBA00022692"/>
    </source>
</evidence>
<evidence type="ECO:0000256" key="8">
    <source>
        <dbReference type="ARBA" id="ARBA00023004"/>
    </source>
</evidence>
<feature type="region of interest" description="Disordered" evidence="10">
    <location>
        <begin position="1"/>
        <end position="35"/>
    </location>
</feature>
<comment type="caution">
    <text evidence="11">The sequence shown here is derived from an EMBL/GenBank/DDBJ whole genome shotgun (WGS) entry which is preliminary data.</text>
</comment>
<evidence type="ECO:0000256" key="4">
    <source>
        <dbReference type="ARBA" id="ARBA00022617"/>
    </source>
</evidence>
<feature type="compositionally biased region" description="Basic and acidic residues" evidence="10">
    <location>
        <begin position="15"/>
        <end position="35"/>
    </location>
</feature>
<dbReference type="SUPFAM" id="SSF81343">
    <property type="entry name" value="Fumarate reductase respiratory complex transmembrane subunits"/>
    <property type="match status" value="1"/>
</dbReference>
<evidence type="ECO:0000256" key="3">
    <source>
        <dbReference type="ARBA" id="ARBA00011313"/>
    </source>
</evidence>
<keyword evidence="6" id="KW-0479">Metal-binding</keyword>
<evidence type="ECO:0000256" key="7">
    <source>
        <dbReference type="ARBA" id="ARBA00022989"/>
    </source>
</evidence>
<comment type="subunit">
    <text evidence="3">Component of complex II composed of eight subunits in plants: four classical SDH subunits SDH1, SDH2, SDH3 and SDH4 (a flavoprotein (FP), an iron-sulfur protein (IP), and a cytochrome b composed of a large and a small subunit.), as well as four subunits unknown in mitochondria from bacteria and heterotrophic eukaryotes.</text>
</comment>
<dbReference type="Gene3D" id="1.20.1300.10">
    <property type="entry name" value="Fumarate reductase/succinate dehydrogenase, transmembrane subunit"/>
    <property type="match status" value="1"/>
</dbReference>
<evidence type="ECO:0000313" key="12">
    <source>
        <dbReference type="Proteomes" id="UP001345219"/>
    </source>
</evidence>
<evidence type="ECO:0000256" key="10">
    <source>
        <dbReference type="SAM" id="MobiDB-lite"/>
    </source>
</evidence>
<dbReference type="PANTHER" id="PTHR10978">
    <property type="entry name" value="SUCCINATE DEHYDROGENASE CYTOCHROME B560 SUBUNIT"/>
    <property type="match status" value="1"/>
</dbReference>
<keyword evidence="8" id="KW-0408">Iron</keyword>
<keyword evidence="5" id="KW-0812">Transmembrane</keyword>
<dbReference type="InterPro" id="IPR018495">
    <property type="entry name" value="Succ_DH_cyt_bsu_CS"/>
</dbReference>
<dbReference type="GO" id="GO:0009055">
    <property type="term" value="F:electron transfer activity"/>
    <property type="evidence" value="ECO:0007669"/>
    <property type="project" value="InterPro"/>
</dbReference>
<dbReference type="InterPro" id="IPR034804">
    <property type="entry name" value="SQR/QFR_C/D"/>
</dbReference>
<dbReference type="GO" id="GO:0006099">
    <property type="term" value="P:tricarboxylic acid cycle"/>
    <property type="evidence" value="ECO:0007669"/>
    <property type="project" value="InterPro"/>
</dbReference>
<dbReference type="NCBIfam" id="TIGR02970">
    <property type="entry name" value="succ_dehyd_cytB"/>
    <property type="match status" value="1"/>
</dbReference>
<proteinExistence type="predicted"/>
<keyword evidence="7" id="KW-1133">Transmembrane helix</keyword>
<evidence type="ECO:0000256" key="9">
    <source>
        <dbReference type="ARBA" id="ARBA00023136"/>
    </source>
</evidence>
<evidence type="ECO:0000256" key="1">
    <source>
        <dbReference type="ARBA" id="ARBA00004141"/>
    </source>
</evidence>
<comment type="subcellular location">
    <subcellularLocation>
        <location evidence="1">Membrane</location>
        <topology evidence="1">Multi-pass membrane protein</topology>
    </subcellularLocation>
    <subcellularLocation>
        <location evidence="2">Mitochondrion inner membrane</location>
        <topology evidence="2">Single-pass membrane protein</topology>
    </subcellularLocation>
</comment>
<sequence length="241" mass="27058">MASSLRAELLPAPVDQKEVEGNSKFENKKSTREESKMASLLQKNRSAAQQLKALSGHLRNYGARCGELNPTESLSKLQKEMTNARNLQAMQSPFRSSLFANVKKEAGQIRALHQARLFSSVAVEQIQTNPTDSKKNILRPLSPHLPIYKPQLSSTLSITHRVTGAFMSAAVLSFHLLYLKMGPVCFSFSEFYQFLFYSSKLGTVTLELCALALAYHVVHGTRHLIWDFKGITGKWLKKKLF</sequence>
<dbReference type="InterPro" id="IPR014314">
    <property type="entry name" value="Succ_DH_cytb556"/>
</dbReference>
<keyword evidence="9" id="KW-0472">Membrane</keyword>
<dbReference type="GO" id="GO:0045273">
    <property type="term" value="C:respiratory chain complex II (succinate dehydrogenase)"/>
    <property type="evidence" value="ECO:0007669"/>
    <property type="project" value="UniProtKB-ARBA"/>
</dbReference>
<dbReference type="GO" id="GO:0006121">
    <property type="term" value="P:mitochondrial electron transport, succinate to ubiquinone"/>
    <property type="evidence" value="ECO:0007669"/>
    <property type="project" value="TreeGrafter"/>
</dbReference>
<dbReference type="PANTHER" id="PTHR10978:SF5">
    <property type="entry name" value="SUCCINATE DEHYDROGENASE CYTOCHROME B560 SUBUNIT, MITOCHONDRIAL"/>
    <property type="match status" value="1"/>
</dbReference>
<evidence type="ECO:0000256" key="6">
    <source>
        <dbReference type="ARBA" id="ARBA00022723"/>
    </source>
</evidence>
<organism evidence="11 12">
    <name type="scientific">Trapa incisa</name>
    <dbReference type="NCBI Taxonomy" id="236973"/>
    <lineage>
        <taxon>Eukaryota</taxon>
        <taxon>Viridiplantae</taxon>
        <taxon>Streptophyta</taxon>
        <taxon>Embryophyta</taxon>
        <taxon>Tracheophyta</taxon>
        <taxon>Spermatophyta</taxon>
        <taxon>Magnoliopsida</taxon>
        <taxon>eudicotyledons</taxon>
        <taxon>Gunneridae</taxon>
        <taxon>Pentapetalae</taxon>
        <taxon>rosids</taxon>
        <taxon>malvids</taxon>
        <taxon>Myrtales</taxon>
        <taxon>Lythraceae</taxon>
        <taxon>Trapa</taxon>
    </lineage>
</organism>
<dbReference type="Proteomes" id="UP001345219">
    <property type="component" value="Chromosome 14"/>
</dbReference>
<evidence type="ECO:0000256" key="2">
    <source>
        <dbReference type="ARBA" id="ARBA00004434"/>
    </source>
</evidence>
<dbReference type="GO" id="GO:0005743">
    <property type="term" value="C:mitochondrial inner membrane"/>
    <property type="evidence" value="ECO:0007669"/>
    <property type="project" value="UniProtKB-SubCell"/>
</dbReference>
<dbReference type="CDD" id="cd03499">
    <property type="entry name" value="SQR_TypeC_SdhC"/>
    <property type="match status" value="1"/>
</dbReference>
<dbReference type="PROSITE" id="PS01000">
    <property type="entry name" value="SDH_CYT_1"/>
    <property type="match status" value="1"/>
</dbReference>
<dbReference type="GO" id="GO:0046872">
    <property type="term" value="F:metal ion binding"/>
    <property type="evidence" value="ECO:0007669"/>
    <property type="project" value="UniProtKB-KW"/>
</dbReference>
<dbReference type="Pfam" id="PF01127">
    <property type="entry name" value="Sdh_cyt"/>
    <property type="match status" value="1"/>
</dbReference>
<keyword evidence="12" id="KW-1185">Reference proteome</keyword>
<evidence type="ECO:0000313" key="11">
    <source>
        <dbReference type="EMBL" id="KAK4778216.1"/>
    </source>
</evidence>